<protein>
    <submittedName>
        <fullName evidence="2">N utilization substance protein B</fullName>
    </submittedName>
</protein>
<dbReference type="PANTHER" id="PTHR46922:SF3">
    <property type="entry name" value="HEAT SHOCK PROTEIN"/>
    <property type="match status" value="1"/>
</dbReference>
<feature type="compositionally biased region" description="Low complexity" evidence="1">
    <location>
        <begin position="88"/>
        <end position="97"/>
    </location>
</feature>
<feature type="region of interest" description="Disordered" evidence="1">
    <location>
        <begin position="61"/>
        <end position="97"/>
    </location>
</feature>
<evidence type="ECO:0000256" key="1">
    <source>
        <dbReference type="SAM" id="MobiDB-lite"/>
    </source>
</evidence>
<accession>A0A1D1Y9Y4</accession>
<reference evidence="2" key="1">
    <citation type="submission" date="2015-07" db="EMBL/GenBank/DDBJ databases">
        <title>Transcriptome Assembly of Anthurium amnicola.</title>
        <authorList>
            <person name="Suzuki J."/>
        </authorList>
    </citation>
    <scope>NUCLEOTIDE SEQUENCE</scope>
</reference>
<name>A0A1D1Y9Y4_9ARAE</name>
<proteinExistence type="predicted"/>
<gene>
    <name evidence="2" type="primary">nusB_6</name>
    <name evidence="2" type="ORF">g.66453</name>
</gene>
<evidence type="ECO:0000313" key="2">
    <source>
        <dbReference type="EMBL" id="JAT51447.1"/>
    </source>
</evidence>
<dbReference type="AlphaFoldDB" id="A0A1D1Y9Y4"/>
<dbReference type="PANTHER" id="PTHR46922">
    <property type="entry name" value="DHHA1 DOMAIN PROTEIN"/>
    <property type="match status" value="1"/>
</dbReference>
<organism evidence="2">
    <name type="scientific">Anthurium amnicola</name>
    <dbReference type="NCBI Taxonomy" id="1678845"/>
    <lineage>
        <taxon>Eukaryota</taxon>
        <taxon>Viridiplantae</taxon>
        <taxon>Streptophyta</taxon>
        <taxon>Embryophyta</taxon>
        <taxon>Tracheophyta</taxon>
        <taxon>Spermatophyta</taxon>
        <taxon>Magnoliopsida</taxon>
        <taxon>Liliopsida</taxon>
        <taxon>Araceae</taxon>
        <taxon>Pothoideae</taxon>
        <taxon>Potheae</taxon>
        <taxon>Anthurium</taxon>
    </lineage>
</organism>
<dbReference type="EMBL" id="GDJX01016489">
    <property type="protein sequence ID" value="JAT51447.1"/>
    <property type="molecule type" value="Transcribed_RNA"/>
</dbReference>
<sequence length="423" mass="46436">MLLPASAAAGHRRRHFSLFFFFFSEKWMAKKGTSLLPSSPFLTAARSFRSEAALDALRGAAAHGVSPPSGGGDDDVGGRPQEEGDGEGSPSASDDGGNASGGYSLVLYNYPSFTGAMAALFANIYHSACKLPALILPFSSVEPFRVEDLKLRGLDKCYLLDFVGPDRFAVELSRFVPNVVAFDHRKSTLARVSQFGCFPQNLDLHIDTQKTSARAVYHYFSEKLSEKSPLEGHVSLLSQEDEHRIETILKYVEDADLRRWDLSDTKAFNIGLREERVKLNCVTNPYVFEQLLDIDPSDLISKGNSHISSRQDAAKKLLGKEFKIRLGRGFYGECLCIRADGHSNLSHEIGDELSKRSAAAGMRPIGAVVFIQRGNLKMCLRTTDNATDTSVVAKTYGGGGKSSSSSFIIRMDEYNHWTIANSL</sequence>